<name>A0ABU0J8X5_9HYPH</name>
<proteinExistence type="predicted"/>
<dbReference type="RefSeq" id="WP_307274896.1">
    <property type="nucleotide sequence ID" value="NZ_JAUSVX010000006.1"/>
</dbReference>
<protein>
    <recommendedName>
        <fullName evidence="4">HARP domain-containing protein</fullName>
    </recommendedName>
</protein>
<sequence>MDGVIIRPVEEEDGDRGAIATFPYDRALVERFRAAFPQARWRNDERAWFVPGVRAAQRLARWFAGEVEAGEAHVDDRGRDAFAFDPIDSPYLEPAEDLRIRTPYSRTVVEQLREVPWAYWDEDMRVWRVPFRSYDELRRRWPTIEAAARRNEPAERQRRRREAEGAVRQPQAARLAAERRRRRYPVAADALPPPNQPVMTAGYGIVVFVDTAGEIVDPAVAAAFYPHADRDDLDFVWADWRVPSLAELIAAWPARHPPGEPERARGWWQPGRDDLRQARRTARARERAAARRMGGAEERPTDPA</sequence>
<accession>A0ABU0J8X5</accession>
<dbReference type="EMBL" id="JAUSVX010000006">
    <property type="protein sequence ID" value="MDQ0470719.1"/>
    <property type="molecule type" value="Genomic_DNA"/>
</dbReference>
<dbReference type="Proteomes" id="UP001242480">
    <property type="component" value="Unassembled WGS sequence"/>
</dbReference>
<evidence type="ECO:0000256" key="1">
    <source>
        <dbReference type="SAM" id="MobiDB-lite"/>
    </source>
</evidence>
<evidence type="ECO:0008006" key="4">
    <source>
        <dbReference type="Google" id="ProtNLM"/>
    </source>
</evidence>
<gene>
    <name evidence="2" type="ORF">QO011_003738</name>
</gene>
<feature type="compositionally biased region" description="Basic and acidic residues" evidence="1">
    <location>
        <begin position="148"/>
        <end position="165"/>
    </location>
</feature>
<feature type="compositionally biased region" description="Basic and acidic residues" evidence="1">
    <location>
        <begin position="257"/>
        <end position="304"/>
    </location>
</feature>
<keyword evidence="3" id="KW-1185">Reference proteome</keyword>
<comment type="caution">
    <text evidence="2">The sequence shown here is derived from an EMBL/GenBank/DDBJ whole genome shotgun (WGS) entry which is preliminary data.</text>
</comment>
<feature type="compositionally biased region" description="Low complexity" evidence="1">
    <location>
        <begin position="166"/>
        <end position="175"/>
    </location>
</feature>
<feature type="region of interest" description="Disordered" evidence="1">
    <location>
        <begin position="148"/>
        <end position="179"/>
    </location>
</feature>
<feature type="region of interest" description="Disordered" evidence="1">
    <location>
        <begin position="256"/>
        <end position="304"/>
    </location>
</feature>
<organism evidence="2 3">
    <name type="scientific">Labrys wisconsinensis</name>
    <dbReference type="NCBI Taxonomy" id="425677"/>
    <lineage>
        <taxon>Bacteria</taxon>
        <taxon>Pseudomonadati</taxon>
        <taxon>Pseudomonadota</taxon>
        <taxon>Alphaproteobacteria</taxon>
        <taxon>Hyphomicrobiales</taxon>
        <taxon>Xanthobacteraceae</taxon>
        <taxon>Labrys</taxon>
    </lineage>
</organism>
<evidence type="ECO:0000313" key="3">
    <source>
        <dbReference type="Proteomes" id="UP001242480"/>
    </source>
</evidence>
<reference evidence="2 3" key="1">
    <citation type="submission" date="2023-07" db="EMBL/GenBank/DDBJ databases">
        <title>Genomic Encyclopedia of Type Strains, Phase IV (KMG-IV): sequencing the most valuable type-strain genomes for metagenomic binning, comparative biology and taxonomic classification.</title>
        <authorList>
            <person name="Goeker M."/>
        </authorList>
    </citation>
    <scope>NUCLEOTIDE SEQUENCE [LARGE SCALE GENOMIC DNA]</scope>
    <source>
        <strain evidence="2 3">DSM 19619</strain>
    </source>
</reference>
<evidence type="ECO:0000313" key="2">
    <source>
        <dbReference type="EMBL" id="MDQ0470719.1"/>
    </source>
</evidence>